<organism evidence="2 3">
    <name type="scientific">Porphyromonas levii</name>
    <dbReference type="NCBI Taxonomy" id="28114"/>
    <lineage>
        <taxon>Bacteria</taxon>
        <taxon>Pseudomonadati</taxon>
        <taxon>Bacteroidota</taxon>
        <taxon>Bacteroidia</taxon>
        <taxon>Bacteroidales</taxon>
        <taxon>Porphyromonadaceae</taxon>
        <taxon>Porphyromonas</taxon>
    </lineage>
</organism>
<reference evidence="2 3" key="1">
    <citation type="submission" date="2019-03" db="EMBL/GenBank/DDBJ databases">
        <title>Porphyromonas levii Isolated from the Uterus of Dairy Cows.</title>
        <authorList>
            <person name="Francis A.M."/>
        </authorList>
    </citation>
    <scope>NUCLEOTIDE SEQUENCE [LARGE SCALE GENOMIC DNA]</scope>
    <source>
        <strain evidence="2 3">AF5678</strain>
    </source>
</reference>
<gene>
    <name evidence="2" type="ORF">E4P47_06320</name>
</gene>
<dbReference type="Pfam" id="PF21347">
    <property type="entry name" value="DUF3108_like"/>
    <property type="match status" value="1"/>
</dbReference>
<feature type="domain" description="DUF3108" evidence="1">
    <location>
        <begin position="75"/>
        <end position="218"/>
    </location>
</feature>
<evidence type="ECO:0000259" key="1">
    <source>
        <dbReference type="Pfam" id="PF21347"/>
    </source>
</evidence>
<dbReference type="AlphaFoldDB" id="A0A4Y8WND9"/>
<sequence>MKKIILSLVVALAAITSGFAQYYGGEPVGTVYEYEMTNPLMGAMKLTQTVEAVGGDSIVFKTNTNMPGAAAPIVMTNKFTIKDGKAYVDPKNVIESTKASMAPALGGADMDIDFNGEAGFIPLVGKVGDKFPLYNYDSTVKAMGMEIKTKAEVTKFEIIREEEITTPVGKFNTFVVEVDVKTTTQAMGQNQNFDMKQFYWIVPNKGPVKMEQSMAGQTMTTTLVGIK</sequence>
<accession>A0A4Y8WND9</accession>
<proteinExistence type="predicted"/>
<dbReference type="InterPro" id="IPR049279">
    <property type="entry name" value="DUF3108-like"/>
</dbReference>
<protein>
    <recommendedName>
        <fullName evidence="1">DUF3108 domain-containing protein</fullName>
    </recommendedName>
</protein>
<keyword evidence="3" id="KW-1185">Reference proteome</keyword>
<name>A0A4Y8WND9_9PORP</name>
<evidence type="ECO:0000313" key="2">
    <source>
        <dbReference type="EMBL" id="TFH94730.1"/>
    </source>
</evidence>
<evidence type="ECO:0000313" key="3">
    <source>
        <dbReference type="Proteomes" id="UP000297225"/>
    </source>
</evidence>
<comment type="caution">
    <text evidence="2">The sequence shown here is derived from an EMBL/GenBank/DDBJ whole genome shotgun (WGS) entry which is preliminary data.</text>
</comment>
<dbReference type="RefSeq" id="WP_018357529.1">
    <property type="nucleotide sequence ID" value="NZ_CP197400.1"/>
</dbReference>
<dbReference type="EMBL" id="SPNC01000091">
    <property type="protein sequence ID" value="TFH94730.1"/>
    <property type="molecule type" value="Genomic_DNA"/>
</dbReference>
<dbReference type="Gene3D" id="2.40.360.20">
    <property type="match status" value="1"/>
</dbReference>
<dbReference type="OrthoDB" id="665223at2"/>
<dbReference type="Proteomes" id="UP000297225">
    <property type="component" value="Unassembled WGS sequence"/>
</dbReference>
<dbReference type="STRING" id="1122973.GCA_000379925_00253"/>